<evidence type="ECO:0000313" key="4">
    <source>
        <dbReference type="Proteomes" id="UP001596282"/>
    </source>
</evidence>
<dbReference type="Pfam" id="PF02452">
    <property type="entry name" value="PemK_toxin"/>
    <property type="match status" value="1"/>
</dbReference>
<organism evidence="3 4">
    <name type="scientific">Lactiplantibacillus daowaiensis</name>
    <dbReference type="NCBI Taxonomy" id="2559918"/>
    <lineage>
        <taxon>Bacteria</taxon>
        <taxon>Bacillati</taxon>
        <taxon>Bacillota</taxon>
        <taxon>Bacilli</taxon>
        <taxon>Lactobacillales</taxon>
        <taxon>Lactobacillaceae</taxon>
        <taxon>Lactiplantibacillus</taxon>
    </lineage>
</organism>
<proteinExistence type="inferred from homology"/>
<dbReference type="InterPro" id="IPR003477">
    <property type="entry name" value="PemK-like"/>
</dbReference>
<dbReference type="Proteomes" id="UP001596282">
    <property type="component" value="Unassembled WGS sequence"/>
</dbReference>
<sequence>MSYQTGEIYYVDLDPAKGTEQKKKRPCVIVSNANYNQYFNTVIVVPISSSKKFLTEPRFLESPLFIQLNDNHGVHGTILTQHLRAIDPSVRLTNTPIDHLTVSELSQVNQALINFFSPK</sequence>
<dbReference type="InterPro" id="IPR011067">
    <property type="entry name" value="Plasmid_toxin/cell-grow_inhib"/>
</dbReference>
<gene>
    <name evidence="3" type="ORF">ACFP5Y_13325</name>
</gene>
<evidence type="ECO:0000313" key="3">
    <source>
        <dbReference type="EMBL" id="MFC6182211.1"/>
    </source>
</evidence>
<protein>
    <submittedName>
        <fullName evidence="3">Type II toxin-antitoxin system PemK/MazF family toxin</fullName>
    </submittedName>
</protein>
<evidence type="ECO:0000256" key="1">
    <source>
        <dbReference type="ARBA" id="ARBA00007521"/>
    </source>
</evidence>
<comment type="caution">
    <text evidence="3">The sequence shown here is derived from an EMBL/GenBank/DDBJ whole genome shotgun (WGS) entry which is preliminary data.</text>
</comment>
<dbReference type="Gene3D" id="2.30.30.110">
    <property type="match status" value="1"/>
</dbReference>
<name>A0ABW1S2Y0_9LACO</name>
<keyword evidence="2" id="KW-1277">Toxin-antitoxin system</keyword>
<dbReference type="EMBL" id="JBHSSC010000044">
    <property type="protein sequence ID" value="MFC6182211.1"/>
    <property type="molecule type" value="Genomic_DNA"/>
</dbReference>
<comment type="similarity">
    <text evidence="1">Belongs to the PemK/MazF family.</text>
</comment>
<dbReference type="PANTHER" id="PTHR33988">
    <property type="entry name" value="ENDORIBONUCLEASE MAZF-RELATED"/>
    <property type="match status" value="1"/>
</dbReference>
<keyword evidence="4" id="KW-1185">Reference proteome</keyword>
<reference evidence="4" key="1">
    <citation type="journal article" date="2019" name="Int. J. Syst. Evol. Microbiol.">
        <title>The Global Catalogue of Microorganisms (GCM) 10K type strain sequencing project: providing services to taxonomists for standard genome sequencing and annotation.</title>
        <authorList>
            <consortium name="The Broad Institute Genomics Platform"/>
            <consortium name="The Broad Institute Genome Sequencing Center for Infectious Disease"/>
            <person name="Wu L."/>
            <person name="Ma J."/>
        </authorList>
    </citation>
    <scope>NUCLEOTIDE SEQUENCE [LARGE SCALE GENOMIC DNA]</scope>
    <source>
        <strain evidence="4">CCM 8933</strain>
    </source>
</reference>
<dbReference type="RefSeq" id="WP_137627460.1">
    <property type="nucleotide sequence ID" value="NZ_BJDJ01000002.1"/>
</dbReference>
<evidence type="ECO:0000256" key="2">
    <source>
        <dbReference type="ARBA" id="ARBA00022649"/>
    </source>
</evidence>
<accession>A0ABW1S2Y0</accession>
<dbReference type="SUPFAM" id="SSF50118">
    <property type="entry name" value="Cell growth inhibitor/plasmid maintenance toxic component"/>
    <property type="match status" value="1"/>
</dbReference>